<feature type="compositionally biased region" description="Low complexity" evidence="1">
    <location>
        <begin position="156"/>
        <end position="177"/>
    </location>
</feature>
<keyword evidence="3" id="KW-1185">Reference proteome</keyword>
<evidence type="ECO:0000256" key="1">
    <source>
        <dbReference type="SAM" id="MobiDB-lite"/>
    </source>
</evidence>
<dbReference type="EMBL" id="CAUYUJ010018648">
    <property type="protein sequence ID" value="CAK0885260.1"/>
    <property type="molecule type" value="Genomic_DNA"/>
</dbReference>
<evidence type="ECO:0000313" key="2">
    <source>
        <dbReference type="EMBL" id="CAK0885260.1"/>
    </source>
</evidence>
<dbReference type="Pfam" id="PF14945">
    <property type="entry name" value="LLC1"/>
    <property type="match status" value="1"/>
</dbReference>
<reference evidence="2" key="1">
    <citation type="submission" date="2023-10" db="EMBL/GenBank/DDBJ databases">
        <authorList>
            <person name="Chen Y."/>
            <person name="Shah S."/>
            <person name="Dougan E. K."/>
            <person name="Thang M."/>
            <person name="Chan C."/>
        </authorList>
    </citation>
    <scope>NUCLEOTIDE SEQUENCE [LARGE SCALE GENOMIC DNA]</scope>
</reference>
<feature type="non-terminal residue" evidence="2">
    <location>
        <position position="1"/>
    </location>
</feature>
<feature type="region of interest" description="Disordered" evidence="1">
    <location>
        <begin position="156"/>
        <end position="194"/>
    </location>
</feature>
<evidence type="ECO:0000313" key="3">
    <source>
        <dbReference type="Proteomes" id="UP001189429"/>
    </source>
</evidence>
<sequence length="327" mass="33730">GAMSMGAKTTTGGEAGRKGLETTAQIQIWRDTIGKELSTAAEWENSWGFLSGPKGQEAKVATEAAGSKPATALASAGRAVVASSSSSEIPVDRHRQGFENKQKQLAALREQVPAQRYKGPQTTAMKIGRQEPAAVGPHSWHSESAGSCLPGAPWGWGEAGGSRSTSSRASTALRGRTPTCGGSEAPGRARARVPRRCRGASGWGRAVGVGSSPPSACPGGRGRATGRALHIPGLGAAARMAPICWRAGRRLLRPRRALGASASAFHLSGVRTAPPRAPLGLLAPRASPFLTRPPPRRVPPGASHRRRGNTLAAAALTRASSRAAVLP</sequence>
<accession>A0ABN9WFQ7</accession>
<gene>
    <name evidence="2" type="ORF">PCOR1329_LOCUS66926</name>
</gene>
<feature type="region of interest" description="Disordered" evidence="1">
    <location>
        <begin position="284"/>
        <end position="308"/>
    </location>
</feature>
<organism evidence="2 3">
    <name type="scientific">Prorocentrum cordatum</name>
    <dbReference type="NCBI Taxonomy" id="2364126"/>
    <lineage>
        <taxon>Eukaryota</taxon>
        <taxon>Sar</taxon>
        <taxon>Alveolata</taxon>
        <taxon>Dinophyceae</taxon>
        <taxon>Prorocentrales</taxon>
        <taxon>Prorocentraceae</taxon>
        <taxon>Prorocentrum</taxon>
    </lineage>
</organism>
<protein>
    <submittedName>
        <fullName evidence="2">Uncharacterized protein</fullName>
    </submittedName>
</protein>
<name>A0ABN9WFQ7_9DINO</name>
<comment type="caution">
    <text evidence="2">The sequence shown here is derived from an EMBL/GenBank/DDBJ whole genome shotgun (WGS) entry which is preliminary data.</text>
</comment>
<dbReference type="Proteomes" id="UP001189429">
    <property type="component" value="Unassembled WGS sequence"/>
</dbReference>
<dbReference type="InterPro" id="IPR020339">
    <property type="entry name" value="C20orf85-like"/>
</dbReference>
<proteinExistence type="predicted"/>